<accession>A0ABR8UB60</accession>
<evidence type="ECO:0000256" key="2">
    <source>
        <dbReference type="PROSITE-ProRule" id="PRU00335"/>
    </source>
</evidence>
<evidence type="ECO:0000256" key="1">
    <source>
        <dbReference type="ARBA" id="ARBA00023125"/>
    </source>
</evidence>
<evidence type="ECO:0000313" key="4">
    <source>
        <dbReference type="EMBL" id="MBD7984979.1"/>
    </source>
</evidence>
<keyword evidence="1 2" id="KW-0238">DNA-binding</keyword>
<dbReference type="InterPro" id="IPR009057">
    <property type="entry name" value="Homeodomain-like_sf"/>
</dbReference>
<dbReference type="Gene3D" id="1.10.10.60">
    <property type="entry name" value="Homeodomain-like"/>
    <property type="match status" value="1"/>
</dbReference>
<dbReference type="Pfam" id="PF00440">
    <property type="entry name" value="TetR_N"/>
    <property type="match status" value="1"/>
</dbReference>
<dbReference type="PROSITE" id="PS01081">
    <property type="entry name" value="HTH_TETR_1"/>
    <property type="match status" value="1"/>
</dbReference>
<evidence type="ECO:0000259" key="3">
    <source>
        <dbReference type="PROSITE" id="PS50977"/>
    </source>
</evidence>
<dbReference type="Proteomes" id="UP000626786">
    <property type="component" value="Unassembled WGS sequence"/>
</dbReference>
<protein>
    <submittedName>
        <fullName evidence="4">TetR/AcrR family transcriptional regulator</fullName>
    </submittedName>
</protein>
<dbReference type="EMBL" id="JACSQN010000008">
    <property type="protein sequence ID" value="MBD7984979.1"/>
    <property type="molecule type" value="Genomic_DNA"/>
</dbReference>
<feature type="DNA-binding region" description="H-T-H motif" evidence="2">
    <location>
        <begin position="21"/>
        <end position="40"/>
    </location>
</feature>
<name>A0ABR8UB60_9BACL</name>
<comment type="caution">
    <text evidence="4">The sequence shown here is derived from an EMBL/GenBank/DDBJ whole genome shotgun (WGS) entry which is preliminary data.</text>
</comment>
<dbReference type="InterPro" id="IPR036271">
    <property type="entry name" value="Tet_transcr_reg_TetR-rel_C_sf"/>
</dbReference>
<dbReference type="SUPFAM" id="SSF46689">
    <property type="entry name" value="Homeodomain-like"/>
    <property type="match status" value="1"/>
</dbReference>
<dbReference type="SUPFAM" id="SSF48498">
    <property type="entry name" value="Tetracyclin repressor-like, C-terminal domain"/>
    <property type="match status" value="1"/>
</dbReference>
<feature type="domain" description="HTH tetR-type" evidence="3">
    <location>
        <begin position="1"/>
        <end position="58"/>
    </location>
</feature>
<proteinExistence type="predicted"/>
<organism evidence="4 5">
    <name type="scientific">Sporosarcina quadrami</name>
    <dbReference type="NCBI Taxonomy" id="2762234"/>
    <lineage>
        <taxon>Bacteria</taxon>
        <taxon>Bacillati</taxon>
        <taxon>Bacillota</taxon>
        <taxon>Bacilli</taxon>
        <taxon>Bacillales</taxon>
        <taxon>Caryophanaceae</taxon>
        <taxon>Sporosarcina</taxon>
    </lineage>
</organism>
<dbReference type="PANTHER" id="PTHR43479">
    <property type="entry name" value="ACREF/ENVCD OPERON REPRESSOR-RELATED"/>
    <property type="match status" value="1"/>
</dbReference>
<dbReference type="PROSITE" id="PS50977">
    <property type="entry name" value="HTH_TETR_2"/>
    <property type="match status" value="1"/>
</dbReference>
<dbReference type="InterPro" id="IPR001647">
    <property type="entry name" value="HTH_TetR"/>
</dbReference>
<keyword evidence="5" id="KW-1185">Reference proteome</keyword>
<evidence type="ECO:0000313" key="5">
    <source>
        <dbReference type="Proteomes" id="UP000626786"/>
    </source>
</evidence>
<gene>
    <name evidence="4" type="ORF">H9649_10310</name>
</gene>
<dbReference type="PANTHER" id="PTHR43479:SF11">
    <property type="entry name" value="ACREF_ENVCD OPERON REPRESSOR-RELATED"/>
    <property type="match status" value="1"/>
</dbReference>
<dbReference type="InterPro" id="IPR050624">
    <property type="entry name" value="HTH-type_Tx_Regulator"/>
</dbReference>
<dbReference type="RefSeq" id="WP_191694687.1">
    <property type="nucleotide sequence ID" value="NZ_JACSQN010000008.1"/>
</dbReference>
<sequence length="186" mass="21603">MRARIMNAFLEEIHEKSMKFTMDDLAKRLGISKRTLYEHFSSKSEILDAIIDSTLLEFDEKTAIIVNDSKLSLIEKIKGAITVIPKYNDFYSWTILEQMKKSYPEQWKRVHDAINEWDALRELIEQGIKNGEIAEQNVALLMKLIIDATNSTMDRKFFYDNSITVSDALDSIVDILLFGFIKKNKE</sequence>
<dbReference type="InterPro" id="IPR023772">
    <property type="entry name" value="DNA-bd_HTH_TetR-type_CS"/>
</dbReference>
<dbReference type="Gene3D" id="1.10.357.10">
    <property type="entry name" value="Tetracycline Repressor, domain 2"/>
    <property type="match status" value="1"/>
</dbReference>
<reference evidence="4 5" key="1">
    <citation type="submission" date="2020-08" db="EMBL/GenBank/DDBJ databases">
        <title>A Genomic Blueprint of the Chicken Gut Microbiome.</title>
        <authorList>
            <person name="Gilroy R."/>
            <person name="Ravi A."/>
            <person name="Getino M."/>
            <person name="Pursley I."/>
            <person name="Horton D.L."/>
            <person name="Alikhan N.-F."/>
            <person name="Baker D."/>
            <person name="Gharbi K."/>
            <person name="Hall N."/>
            <person name="Watson M."/>
            <person name="Adriaenssens E.M."/>
            <person name="Foster-Nyarko E."/>
            <person name="Jarju S."/>
            <person name="Secka A."/>
            <person name="Antonio M."/>
            <person name="Oren A."/>
            <person name="Chaudhuri R."/>
            <person name="La Ragione R.M."/>
            <person name="Hildebrand F."/>
            <person name="Pallen M.J."/>
        </authorList>
    </citation>
    <scope>NUCLEOTIDE SEQUENCE [LARGE SCALE GENOMIC DNA]</scope>
    <source>
        <strain evidence="4 5">Sa2YVA2</strain>
    </source>
</reference>